<accession>A0A5A7R9J8</accession>
<keyword evidence="2" id="KW-1185">Reference proteome</keyword>
<evidence type="ECO:0000313" key="1">
    <source>
        <dbReference type="EMBL" id="GER54116.1"/>
    </source>
</evidence>
<proteinExistence type="predicted"/>
<dbReference type="Proteomes" id="UP000325081">
    <property type="component" value="Unassembled WGS sequence"/>
</dbReference>
<evidence type="ECO:0000313" key="2">
    <source>
        <dbReference type="Proteomes" id="UP000325081"/>
    </source>
</evidence>
<gene>
    <name evidence="1" type="ORF">STAS_31680</name>
</gene>
<dbReference type="PANTHER" id="PTHR36703">
    <property type="entry name" value="TRIACYLGLYCEROL LIPASE-LIKE PROTEIN"/>
    <property type="match status" value="1"/>
</dbReference>
<protein>
    <submittedName>
        <fullName evidence="1">Aspartate carbamoyltransferase regulatory chain</fullName>
    </submittedName>
</protein>
<sequence length="129" mass="14736">MYRGVPRLRASGSLRWNNLSKAQLRRRASNSIAAVQDAFYSTKEIFERHKVIVRMVWLRYTINEHDNDGVIVLDGDNSGRRKIELVSGGTWGSTTEVGQREEGAMVGQEQRTWWRTEMTAEMVSASNAF</sequence>
<organism evidence="1 2">
    <name type="scientific">Striga asiatica</name>
    <name type="common">Asiatic witchweed</name>
    <name type="synonym">Buchnera asiatica</name>
    <dbReference type="NCBI Taxonomy" id="4170"/>
    <lineage>
        <taxon>Eukaryota</taxon>
        <taxon>Viridiplantae</taxon>
        <taxon>Streptophyta</taxon>
        <taxon>Embryophyta</taxon>
        <taxon>Tracheophyta</taxon>
        <taxon>Spermatophyta</taxon>
        <taxon>Magnoliopsida</taxon>
        <taxon>eudicotyledons</taxon>
        <taxon>Gunneridae</taxon>
        <taxon>Pentapetalae</taxon>
        <taxon>asterids</taxon>
        <taxon>lamiids</taxon>
        <taxon>Lamiales</taxon>
        <taxon>Orobanchaceae</taxon>
        <taxon>Buchnereae</taxon>
        <taxon>Striga</taxon>
    </lineage>
</organism>
<dbReference type="EMBL" id="BKCP01010959">
    <property type="protein sequence ID" value="GER54116.1"/>
    <property type="molecule type" value="Genomic_DNA"/>
</dbReference>
<dbReference type="OrthoDB" id="1934526at2759"/>
<dbReference type="AlphaFoldDB" id="A0A5A7R9J8"/>
<dbReference type="GO" id="GO:0016740">
    <property type="term" value="F:transferase activity"/>
    <property type="evidence" value="ECO:0007669"/>
    <property type="project" value="UniProtKB-KW"/>
</dbReference>
<keyword evidence="1" id="KW-0808">Transferase</keyword>
<comment type="caution">
    <text evidence="1">The sequence shown here is derived from an EMBL/GenBank/DDBJ whole genome shotgun (WGS) entry which is preliminary data.</text>
</comment>
<reference evidence="2" key="1">
    <citation type="journal article" date="2019" name="Curr. Biol.">
        <title>Genome Sequence of Striga asiatica Provides Insight into the Evolution of Plant Parasitism.</title>
        <authorList>
            <person name="Yoshida S."/>
            <person name="Kim S."/>
            <person name="Wafula E.K."/>
            <person name="Tanskanen J."/>
            <person name="Kim Y.M."/>
            <person name="Honaas L."/>
            <person name="Yang Z."/>
            <person name="Spallek T."/>
            <person name="Conn C.E."/>
            <person name="Ichihashi Y."/>
            <person name="Cheong K."/>
            <person name="Cui S."/>
            <person name="Der J.P."/>
            <person name="Gundlach H."/>
            <person name="Jiao Y."/>
            <person name="Hori C."/>
            <person name="Ishida J.K."/>
            <person name="Kasahara H."/>
            <person name="Kiba T."/>
            <person name="Kim M.S."/>
            <person name="Koo N."/>
            <person name="Laohavisit A."/>
            <person name="Lee Y.H."/>
            <person name="Lumba S."/>
            <person name="McCourt P."/>
            <person name="Mortimer J.C."/>
            <person name="Mutuku J.M."/>
            <person name="Nomura T."/>
            <person name="Sasaki-Sekimoto Y."/>
            <person name="Seto Y."/>
            <person name="Wang Y."/>
            <person name="Wakatake T."/>
            <person name="Sakakibara H."/>
            <person name="Demura T."/>
            <person name="Yamaguchi S."/>
            <person name="Yoneyama K."/>
            <person name="Manabe R.I."/>
            <person name="Nelson D.C."/>
            <person name="Schulman A.H."/>
            <person name="Timko M.P."/>
            <person name="dePamphilis C.W."/>
            <person name="Choi D."/>
            <person name="Shirasu K."/>
        </authorList>
    </citation>
    <scope>NUCLEOTIDE SEQUENCE [LARGE SCALE GENOMIC DNA]</scope>
    <source>
        <strain evidence="2">cv. UVA1</strain>
    </source>
</reference>
<name>A0A5A7R9J8_STRAF</name>
<dbReference type="PANTHER" id="PTHR36703:SF1">
    <property type="entry name" value="TRIACYLGLYCEROL LIPASE-LIKE PROTEIN"/>
    <property type="match status" value="1"/>
</dbReference>